<evidence type="ECO:0000256" key="8">
    <source>
        <dbReference type="PIRNR" id="PIRNR015894"/>
    </source>
</evidence>
<feature type="domain" description="PRMT5 TIM barrel" evidence="13">
    <location>
        <begin position="40"/>
        <end position="291"/>
    </location>
</feature>
<feature type="site" description="Critical for specifying symmetric addition of methyl groups" evidence="11">
    <location>
        <position position="328"/>
    </location>
</feature>
<evidence type="ECO:0000256" key="6">
    <source>
        <dbReference type="ARBA" id="ARBA00023163"/>
    </source>
</evidence>
<dbReference type="InterPro" id="IPR025799">
    <property type="entry name" value="Arg_MeTrfase"/>
</dbReference>
<dbReference type="GO" id="GO:0044020">
    <property type="term" value="F:histone H4R3 methyltransferase activity"/>
    <property type="evidence" value="ECO:0007669"/>
    <property type="project" value="UniProtKB-ARBA"/>
</dbReference>
<dbReference type="InterPro" id="IPR007857">
    <property type="entry name" value="Arg_MeTrfase_PRMT5"/>
</dbReference>
<feature type="binding site" evidence="10">
    <location>
        <begin position="334"/>
        <end position="335"/>
    </location>
    <ligand>
        <name>S-adenosyl-L-methionine</name>
        <dbReference type="ChEBI" id="CHEBI:59789"/>
    </ligand>
</feature>
<dbReference type="Pfam" id="PF17285">
    <property type="entry name" value="PRMT5_TIM"/>
    <property type="match status" value="1"/>
</dbReference>
<dbReference type="Gene3D" id="3.40.50.150">
    <property type="entry name" value="Vaccinia Virus protein VP39"/>
    <property type="match status" value="1"/>
</dbReference>
<dbReference type="PANTHER" id="PTHR10738">
    <property type="entry name" value="PROTEIN ARGININE N-METHYLTRANSFERASE 5"/>
    <property type="match status" value="1"/>
</dbReference>
<evidence type="ECO:0000313" key="16">
    <source>
        <dbReference type="Proteomes" id="UP001152320"/>
    </source>
</evidence>
<dbReference type="FunFam" id="3.20.20.150:FF:000008">
    <property type="entry name" value="Protein arginine N-methyltransferase 5"/>
    <property type="match status" value="1"/>
</dbReference>
<keyword evidence="4" id="KW-0156">Chromatin regulator</keyword>
<proteinExistence type="inferred from homology"/>
<evidence type="ECO:0000256" key="3">
    <source>
        <dbReference type="ARBA" id="ARBA00022691"/>
    </source>
</evidence>
<dbReference type="GO" id="GO:0005634">
    <property type="term" value="C:nucleus"/>
    <property type="evidence" value="ECO:0007669"/>
    <property type="project" value="UniProtKB-ARBA"/>
</dbReference>
<keyword evidence="5" id="KW-0805">Transcription regulation</keyword>
<comment type="caution">
    <text evidence="15">The sequence shown here is derived from an EMBL/GenBank/DDBJ whole genome shotgun (WGS) entry which is preliminary data.</text>
</comment>
<dbReference type="PANTHER" id="PTHR10738:SF0">
    <property type="entry name" value="PROTEIN ARGININE N-METHYLTRANSFERASE 5"/>
    <property type="match status" value="1"/>
</dbReference>
<keyword evidence="16" id="KW-1185">Reference proteome</keyword>
<feature type="binding site" evidence="10">
    <location>
        <position position="393"/>
    </location>
    <ligand>
        <name>S-adenosyl-L-methionine</name>
        <dbReference type="ChEBI" id="CHEBI:59789"/>
    </ligand>
</feature>
<reference evidence="15" key="1">
    <citation type="submission" date="2021-10" db="EMBL/GenBank/DDBJ databases">
        <title>Tropical sea cucumber genome reveals ecological adaptation and Cuvierian tubules defense mechanism.</title>
        <authorList>
            <person name="Chen T."/>
        </authorList>
    </citation>
    <scope>NUCLEOTIDE SEQUENCE</scope>
    <source>
        <strain evidence="15">Nanhai2018</strain>
        <tissue evidence="15">Muscle</tissue>
    </source>
</reference>
<dbReference type="GO" id="GO:0032259">
    <property type="term" value="P:methylation"/>
    <property type="evidence" value="ECO:0007669"/>
    <property type="project" value="UniProtKB-KW"/>
</dbReference>
<keyword evidence="3 8" id="KW-0949">S-adenosyl-L-methionine</keyword>
<dbReference type="Pfam" id="PF05185">
    <property type="entry name" value="PRMT5"/>
    <property type="match status" value="1"/>
</dbReference>
<accession>A0A9Q1HEQ5</accession>
<keyword evidence="2 8" id="KW-0808">Transferase</keyword>
<keyword evidence="1 8" id="KW-0489">Methyltransferase</keyword>
<evidence type="ECO:0000256" key="1">
    <source>
        <dbReference type="ARBA" id="ARBA00022603"/>
    </source>
</evidence>
<dbReference type="CDD" id="cd02440">
    <property type="entry name" value="AdoMet_MTases"/>
    <property type="match status" value="1"/>
</dbReference>
<sequence length="637" mass="72198">MVVHFLNQSTMARQQHVSCGRDLICIPDISNSLQMATYSGFDFIAMPIVHPRFKREYIEGKAKDRKGAFTRPDLILPSQDWSSLVVGKLSTWIQVDSPDEVVRKNSEGALMEELLYGSHLSLPAIMVPLTGPKCVNLSRCLLSHLQGHSNHQVWIHIPMVAETCAEGIIENGNKTVEGWEDEESDSWRWWSTLRTVCNHNKRLGIALEIPADLPAPDVIDRWLGEPVKCAILNTNVFLTNKKGFPVLSKAHQSLVMKLFKLDVQMMIAGTNHHPDKGIKAYQQYLDHLYQSQPPLSGVDAFAKGYEDYLQCPLQPLSDNLESQTYEIFEKDPVKYTRYQEAVYKALLDRVSDSEKETRVTVIMVLGAGRGPLVTASLKAAEQAERDVKIYAVEKNPNAVVTLYSLKEEKWGDKVTVVKTDMREWAAPQKADIIVSELLGSFGDNELSPECLDGAQKFLKDDCISIPCKYTSHLSPLMSHKLYNEVRLCKERDKSPEAHFETPYVVRLHNVTILAESQPVFTFTHPNPPPTDNSRYKSLAFNIEIESELHGFAGYFDTVLYGDIMLSTEPRTYSDGMFSWFPLFFPLKEPVHLLAGSKIVVHFWRNCTTRNIWYEWCLTEPVATPLQNINGRSYTIGL</sequence>
<feature type="active site" description="Proton donor/acceptor" evidence="9">
    <location>
        <position position="445"/>
    </location>
</feature>
<evidence type="ECO:0000256" key="9">
    <source>
        <dbReference type="PIRSR" id="PIRSR015894-1"/>
    </source>
</evidence>
<feature type="active site" description="Proton donor/acceptor" evidence="9">
    <location>
        <position position="436"/>
    </location>
</feature>
<gene>
    <name evidence="15" type="ORF">HOLleu_13451</name>
</gene>
<dbReference type="InterPro" id="IPR029063">
    <property type="entry name" value="SAM-dependent_MTases_sf"/>
</dbReference>
<evidence type="ECO:0000256" key="2">
    <source>
        <dbReference type="ARBA" id="ARBA00022679"/>
    </source>
</evidence>
<evidence type="ECO:0000313" key="15">
    <source>
        <dbReference type="EMBL" id="KAJ8042403.1"/>
    </source>
</evidence>
<dbReference type="EMBL" id="JAIZAY010000005">
    <property type="protein sequence ID" value="KAJ8042403.1"/>
    <property type="molecule type" value="Genomic_DNA"/>
</dbReference>
<dbReference type="Gene3D" id="3.20.20.150">
    <property type="entry name" value="Divalent-metal-dependent TIM barrel enzymes"/>
    <property type="match status" value="1"/>
</dbReference>
<evidence type="ECO:0000259" key="13">
    <source>
        <dbReference type="Pfam" id="PF17285"/>
    </source>
</evidence>
<protein>
    <recommendedName>
        <fullName evidence="8">Protein arginine N-methyltransferase</fullName>
    </recommendedName>
</protein>
<dbReference type="OrthoDB" id="1368803at2759"/>
<dbReference type="GO" id="GO:0006355">
    <property type="term" value="P:regulation of DNA-templated transcription"/>
    <property type="evidence" value="ECO:0007669"/>
    <property type="project" value="TreeGrafter"/>
</dbReference>
<dbReference type="SUPFAM" id="SSF53335">
    <property type="entry name" value="S-adenosyl-L-methionine-dependent methyltransferases"/>
    <property type="match status" value="1"/>
</dbReference>
<feature type="domain" description="PRMT5 arginine-N-methyltransferase" evidence="12">
    <location>
        <begin position="300"/>
        <end position="465"/>
    </location>
</feature>
<comment type="similarity">
    <text evidence="8">Belongs to the class I-like SAM-binding methyltransferase superfamily.</text>
</comment>
<dbReference type="PROSITE" id="PS51678">
    <property type="entry name" value="SAM_MT_PRMT"/>
    <property type="match status" value="1"/>
</dbReference>
<evidence type="ECO:0000256" key="10">
    <source>
        <dbReference type="PIRSR" id="PIRSR015894-2"/>
    </source>
</evidence>
<evidence type="ECO:0000256" key="11">
    <source>
        <dbReference type="PIRSR" id="PIRSR015894-3"/>
    </source>
</evidence>
<dbReference type="GO" id="GO:0005829">
    <property type="term" value="C:cytosol"/>
    <property type="evidence" value="ECO:0007669"/>
    <property type="project" value="TreeGrafter"/>
</dbReference>
<dbReference type="PIRSF" id="PIRSF015894">
    <property type="entry name" value="Skb1_MeTrfase"/>
    <property type="match status" value="1"/>
</dbReference>
<feature type="binding site" evidence="10">
    <location>
        <position position="325"/>
    </location>
    <ligand>
        <name>S-adenosyl-L-methionine</name>
        <dbReference type="ChEBI" id="CHEBI:59789"/>
    </ligand>
</feature>
<dbReference type="Pfam" id="PF17286">
    <property type="entry name" value="PRMT5_C"/>
    <property type="match status" value="1"/>
</dbReference>
<feature type="domain" description="PRMT5 oligomerisation" evidence="14">
    <location>
        <begin position="468"/>
        <end position="635"/>
    </location>
</feature>
<organism evidence="15 16">
    <name type="scientific">Holothuria leucospilota</name>
    <name type="common">Black long sea cucumber</name>
    <name type="synonym">Mertensiothuria leucospilota</name>
    <dbReference type="NCBI Taxonomy" id="206669"/>
    <lineage>
        <taxon>Eukaryota</taxon>
        <taxon>Metazoa</taxon>
        <taxon>Echinodermata</taxon>
        <taxon>Eleutherozoa</taxon>
        <taxon>Echinozoa</taxon>
        <taxon>Holothuroidea</taxon>
        <taxon>Aspidochirotacea</taxon>
        <taxon>Aspidochirotida</taxon>
        <taxon>Holothuriidae</taxon>
        <taxon>Holothuria</taxon>
    </lineage>
</organism>
<evidence type="ECO:0000256" key="5">
    <source>
        <dbReference type="ARBA" id="ARBA00023015"/>
    </source>
</evidence>
<dbReference type="FunFam" id="2.70.160.11:FF:000003">
    <property type="entry name" value="Protein arginine N-methyltransferase 5"/>
    <property type="match status" value="1"/>
</dbReference>
<dbReference type="FunFam" id="3.40.50.150:FF:000029">
    <property type="entry name" value="Protein arginine N-methyltransferase 5"/>
    <property type="match status" value="1"/>
</dbReference>
<evidence type="ECO:0000256" key="4">
    <source>
        <dbReference type="ARBA" id="ARBA00022853"/>
    </source>
</evidence>
<dbReference type="Proteomes" id="UP001152320">
    <property type="component" value="Chromosome 5"/>
</dbReference>
<evidence type="ECO:0000256" key="7">
    <source>
        <dbReference type="ARBA" id="ARBA00048612"/>
    </source>
</evidence>
<dbReference type="AlphaFoldDB" id="A0A9Q1HEQ5"/>
<evidence type="ECO:0000259" key="14">
    <source>
        <dbReference type="Pfam" id="PF17286"/>
    </source>
</evidence>
<dbReference type="InterPro" id="IPR035247">
    <property type="entry name" value="PRMT5_TIM"/>
</dbReference>
<dbReference type="GO" id="GO:0035243">
    <property type="term" value="F:protein-arginine omega-N symmetric methyltransferase activity"/>
    <property type="evidence" value="ECO:0007669"/>
    <property type="project" value="UniProtKB-EC"/>
</dbReference>
<dbReference type="InterPro" id="IPR035075">
    <property type="entry name" value="PRMT5"/>
</dbReference>
<keyword evidence="6" id="KW-0804">Transcription</keyword>
<dbReference type="Gene3D" id="2.70.160.11">
    <property type="entry name" value="Hnrnp arginine n-methyltransferase1"/>
    <property type="match status" value="1"/>
</dbReference>
<name>A0A9Q1HEQ5_HOLLE</name>
<comment type="catalytic activity">
    <reaction evidence="7">
        <text>L-arginyl-[protein] + 2 S-adenosyl-L-methionine = N(omega),N(omega)'-dimethyl-L-arginyl-[protein] + 2 S-adenosyl-L-homocysteine + 2 H(+)</text>
        <dbReference type="Rhea" id="RHEA:48108"/>
        <dbReference type="Rhea" id="RHEA-COMP:10532"/>
        <dbReference type="Rhea" id="RHEA-COMP:11992"/>
        <dbReference type="ChEBI" id="CHEBI:15378"/>
        <dbReference type="ChEBI" id="CHEBI:29965"/>
        <dbReference type="ChEBI" id="CHEBI:57856"/>
        <dbReference type="ChEBI" id="CHEBI:59789"/>
        <dbReference type="ChEBI" id="CHEBI:88221"/>
        <dbReference type="EC" id="2.1.1.320"/>
    </reaction>
</comment>
<feature type="binding site" evidence="10">
    <location>
        <begin position="420"/>
        <end position="421"/>
    </location>
    <ligand>
        <name>S-adenosyl-L-methionine</name>
        <dbReference type="ChEBI" id="CHEBI:59789"/>
    </ligand>
</feature>
<evidence type="ECO:0000259" key="12">
    <source>
        <dbReference type="Pfam" id="PF05185"/>
    </source>
</evidence>
<dbReference type="InterPro" id="IPR035248">
    <property type="entry name" value="PRMT5_C"/>
</dbReference>